<evidence type="ECO:0000256" key="1">
    <source>
        <dbReference type="SAM" id="Phobius"/>
    </source>
</evidence>
<organism evidence="2 3">
    <name type="scientific">Virgibacillus siamensis</name>
    <dbReference type="NCBI Taxonomy" id="480071"/>
    <lineage>
        <taxon>Bacteria</taxon>
        <taxon>Bacillati</taxon>
        <taxon>Bacillota</taxon>
        <taxon>Bacilli</taxon>
        <taxon>Bacillales</taxon>
        <taxon>Bacillaceae</taxon>
        <taxon>Virgibacillus</taxon>
    </lineage>
</organism>
<keyword evidence="1" id="KW-0472">Membrane</keyword>
<accession>A0ABN1FU05</accession>
<name>A0ABN1FU05_9BACI</name>
<feature type="transmembrane region" description="Helical" evidence="1">
    <location>
        <begin position="7"/>
        <end position="24"/>
    </location>
</feature>
<proteinExistence type="predicted"/>
<keyword evidence="1" id="KW-1133">Transmembrane helix</keyword>
<dbReference type="EMBL" id="BAAADS010000008">
    <property type="protein sequence ID" value="GAA0597466.1"/>
    <property type="molecule type" value="Genomic_DNA"/>
</dbReference>
<evidence type="ECO:0000313" key="2">
    <source>
        <dbReference type="EMBL" id="GAA0597466.1"/>
    </source>
</evidence>
<protein>
    <submittedName>
        <fullName evidence="2">Uncharacterized protein</fullName>
    </submittedName>
</protein>
<reference evidence="2 3" key="1">
    <citation type="journal article" date="2019" name="Int. J. Syst. Evol. Microbiol.">
        <title>The Global Catalogue of Microorganisms (GCM) 10K type strain sequencing project: providing services to taxonomists for standard genome sequencing and annotation.</title>
        <authorList>
            <consortium name="The Broad Institute Genomics Platform"/>
            <consortium name="The Broad Institute Genome Sequencing Center for Infectious Disease"/>
            <person name="Wu L."/>
            <person name="Ma J."/>
        </authorList>
    </citation>
    <scope>NUCLEOTIDE SEQUENCE [LARGE SCALE GENOMIC DNA]</scope>
    <source>
        <strain evidence="2 3">JCM 15395</strain>
    </source>
</reference>
<sequence length="63" mass="7412">MKRYLTLIFIILSVVILIIGLQINQHWSSIASWGLAFISLIFATYYTKYIPNDRHDEKNEKNP</sequence>
<gene>
    <name evidence="2" type="ORF">GCM10009001_12040</name>
</gene>
<comment type="caution">
    <text evidence="2">The sequence shown here is derived from an EMBL/GenBank/DDBJ whole genome shotgun (WGS) entry which is preliminary data.</text>
</comment>
<dbReference type="Proteomes" id="UP001500866">
    <property type="component" value="Unassembled WGS sequence"/>
</dbReference>
<keyword evidence="1" id="KW-0812">Transmembrane</keyword>
<feature type="transmembrane region" description="Helical" evidence="1">
    <location>
        <begin position="30"/>
        <end position="47"/>
    </location>
</feature>
<evidence type="ECO:0000313" key="3">
    <source>
        <dbReference type="Proteomes" id="UP001500866"/>
    </source>
</evidence>
<keyword evidence="3" id="KW-1185">Reference proteome</keyword>